<feature type="transmembrane region" description="Helical" evidence="1">
    <location>
        <begin position="90"/>
        <end position="111"/>
    </location>
</feature>
<accession>A0A8T1YS91</accession>
<evidence type="ECO:0008006" key="4">
    <source>
        <dbReference type="Google" id="ProtNLM"/>
    </source>
</evidence>
<dbReference type="AlphaFoldDB" id="A0A8T1YS91"/>
<gene>
    <name evidence="2" type="ORF">ISN45_Aa06g002290</name>
</gene>
<dbReference type="EMBL" id="JAEFBK010000011">
    <property type="protein sequence ID" value="KAG7549327.1"/>
    <property type="molecule type" value="Genomic_DNA"/>
</dbReference>
<keyword evidence="3" id="KW-1185">Reference proteome</keyword>
<name>A0A8T1YS91_9BRAS</name>
<keyword evidence="1" id="KW-1133">Transmembrane helix</keyword>
<sequence length="140" mass="15955">MDQISLLNGKEDKFGGNVVNLITMELMTVEDFDANVSLKAWKDHFGVEIPAITIAFALSSLVSLSLSVYISWKILGGHVNPAVIHSNSKYHWLMVMSALVMMLCLQFKMLLNMQRCFGWLCYCPCDDENRTMVFLCCHRR</sequence>
<keyword evidence="1" id="KW-0812">Transmembrane</keyword>
<protein>
    <recommendedName>
        <fullName evidence="4">Transmembrane protein</fullName>
    </recommendedName>
</protein>
<comment type="caution">
    <text evidence="2">The sequence shown here is derived from an EMBL/GenBank/DDBJ whole genome shotgun (WGS) entry which is preliminary data.</text>
</comment>
<keyword evidence="1" id="KW-0472">Membrane</keyword>
<proteinExistence type="predicted"/>
<evidence type="ECO:0000256" key="1">
    <source>
        <dbReference type="SAM" id="Phobius"/>
    </source>
</evidence>
<evidence type="ECO:0000313" key="2">
    <source>
        <dbReference type="EMBL" id="KAG7549327.1"/>
    </source>
</evidence>
<feature type="transmembrane region" description="Helical" evidence="1">
    <location>
        <begin position="49"/>
        <end position="70"/>
    </location>
</feature>
<reference evidence="2 3" key="1">
    <citation type="submission" date="2020-12" db="EMBL/GenBank/DDBJ databases">
        <title>Concerted genomic and epigenomic changes stabilize Arabidopsis allopolyploids.</title>
        <authorList>
            <person name="Chen Z."/>
        </authorList>
    </citation>
    <scope>NUCLEOTIDE SEQUENCE [LARGE SCALE GENOMIC DNA]</scope>
    <source>
        <strain evidence="2">Allo738</strain>
        <tissue evidence="2">Leaf</tissue>
    </source>
</reference>
<dbReference type="Proteomes" id="UP000694240">
    <property type="component" value="Chromosome 11"/>
</dbReference>
<organism evidence="2 3">
    <name type="scientific">Arabidopsis thaliana x Arabidopsis arenosa</name>
    <dbReference type="NCBI Taxonomy" id="1240361"/>
    <lineage>
        <taxon>Eukaryota</taxon>
        <taxon>Viridiplantae</taxon>
        <taxon>Streptophyta</taxon>
        <taxon>Embryophyta</taxon>
        <taxon>Tracheophyta</taxon>
        <taxon>Spermatophyta</taxon>
        <taxon>Magnoliopsida</taxon>
        <taxon>eudicotyledons</taxon>
        <taxon>Gunneridae</taxon>
        <taxon>Pentapetalae</taxon>
        <taxon>rosids</taxon>
        <taxon>malvids</taxon>
        <taxon>Brassicales</taxon>
        <taxon>Brassicaceae</taxon>
        <taxon>Camelineae</taxon>
        <taxon>Arabidopsis</taxon>
    </lineage>
</organism>
<evidence type="ECO:0000313" key="3">
    <source>
        <dbReference type="Proteomes" id="UP000694240"/>
    </source>
</evidence>